<accession>A0ACC0DGA7</accession>
<name>A0ACC0DGA7_9PEZI</name>
<comment type="caution">
    <text evidence="1">The sequence shown here is derived from an EMBL/GenBank/DDBJ whole genome shotgun (WGS) entry which is preliminary data.</text>
</comment>
<dbReference type="EMBL" id="MU394285">
    <property type="protein sequence ID" value="KAI6091876.1"/>
    <property type="molecule type" value="Genomic_DNA"/>
</dbReference>
<organism evidence="1 2">
    <name type="scientific">Hypoxylon rubiginosum</name>
    <dbReference type="NCBI Taxonomy" id="110542"/>
    <lineage>
        <taxon>Eukaryota</taxon>
        <taxon>Fungi</taxon>
        <taxon>Dikarya</taxon>
        <taxon>Ascomycota</taxon>
        <taxon>Pezizomycotina</taxon>
        <taxon>Sordariomycetes</taxon>
        <taxon>Xylariomycetidae</taxon>
        <taxon>Xylariales</taxon>
        <taxon>Hypoxylaceae</taxon>
        <taxon>Hypoxylon</taxon>
    </lineage>
</organism>
<sequence length="231" mass="26047">MPHKKYKTSKKVLAGRKDQRELRIEAHRCTTRGVGLPEGGEGGTPRHCSRHAELSRQNSRKYKKKLKASTSRESQVTGDSQDLSRSSYSGSILEPPVVVAPSVNLSPRFEPWADSKLIAFRAPLRLQDSSRCQHLSSTNNGNSLLEPNYRLPGPSYSLPKANHNQSPRDRTFSDYPYSGNSLAGYNYTPFSYDHSLVGDGQNLSRYNESPQSYRPPANDWANWAEKYKMKK</sequence>
<reference evidence="1 2" key="1">
    <citation type="journal article" date="2022" name="New Phytol.">
        <title>Ecological generalism drives hyperdiversity of secondary metabolite gene clusters in xylarialean endophytes.</title>
        <authorList>
            <person name="Franco M.E.E."/>
            <person name="Wisecaver J.H."/>
            <person name="Arnold A.E."/>
            <person name="Ju Y.M."/>
            <person name="Slot J.C."/>
            <person name="Ahrendt S."/>
            <person name="Moore L.P."/>
            <person name="Eastman K.E."/>
            <person name="Scott K."/>
            <person name="Konkel Z."/>
            <person name="Mondo S.J."/>
            <person name="Kuo A."/>
            <person name="Hayes R.D."/>
            <person name="Haridas S."/>
            <person name="Andreopoulos B."/>
            <person name="Riley R."/>
            <person name="LaButti K."/>
            <person name="Pangilinan J."/>
            <person name="Lipzen A."/>
            <person name="Amirebrahimi M."/>
            <person name="Yan J."/>
            <person name="Adam C."/>
            <person name="Keymanesh K."/>
            <person name="Ng V."/>
            <person name="Louie K."/>
            <person name="Northen T."/>
            <person name="Drula E."/>
            <person name="Henrissat B."/>
            <person name="Hsieh H.M."/>
            <person name="Youens-Clark K."/>
            <person name="Lutzoni F."/>
            <person name="Miadlikowska J."/>
            <person name="Eastwood D.C."/>
            <person name="Hamelin R.C."/>
            <person name="Grigoriev I.V."/>
            <person name="U'Ren J.M."/>
        </authorList>
    </citation>
    <scope>NUCLEOTIDE SEQUENCE [LARGE SCALE GENOMIC DNA]</scope>
    <source>
        <strain evidence="1 2">ER1909</strain>
    </source>
</reference>
<proteinExistence type="predicted"/>
<gene>
    <name evidence="1" type="ORF">F4821DRAFT_254631</name>
</gene>
<keyword evidence="2" id="KW-1185">Reference proteome</keyword>
<protein>
    <submittedName>
        <fullName evidence="1">Uncharacterized protein</fullName>
    </submittedName>
</protein>
<dbReference type="Proteomes" id="UP001497680">
    <property type="component" value="Unassembled WGS sequence"/>
</dbReference>
<evidence type="ECO:0000313" key="2">
    <source>
        <dbReference type="Proteomes" id="UP001497680"/>
    </source>
</evidence>
<evidence type="ECO:0000313" key="1">
    <source>
        <dbReference type="EMBL" id="KAI6091876.1"/>
    </source>
</evidence>